<evidence type="ECO:0000313" key="5">
    <source>
        <dbReference type="Proteomes" id="UP000192756"/>
    </source>
</evidence>
<dbReference type="InterPro" id="IPR032532">
    <property type="entry name" value="DUF4955"/>
</dbReference>
<evidence type="ECO:0000259" key="3">
    <source>
        <dbReference type="Pfam" id="PF16315"/>
    </source>
</evidence>
<dbReference type="Pfam" id="PF12708">
    <property type="entry name" value="Pect-lyase_RHGA_epim"/>
    <property type="match status" value="1"/>
</dbReference>
<dbReference type="InterPro" id="IPR006626">
    <property type="entry name" value="PbH1"/>
</dbReference>
<dbReference type="RefSeq" id="WP_235012317.1">
    <property type="nucleotide sequence ID" value="NZ_FWXT01000001.1"/>
</dbReference>
<dbReference type="Gene3D" id="2.160.20.10">
    <property type="entry name" value="Single-stranded right-handed beta-helix, Pectin lyase-like"/>
    <property type="match status" value="2"/>
</dbReference>
<keyword evidence="5" id="KW-1185">Reference proteome</keyword>
<dbReference type="SUPFAM" id="SSF51126">
    <property type="entry name" value="Pectin lyase-like"/>
    <property type="match status" value="1"/>
</dbReference>
<accession>A0A1W1YPU3</accession>
<dbReference type="InterPro" id="IPR024535">
    <property type="entry name" value="RHGA/B-epi-like_pectate_lyase"/>
</dbReference>
<feature type="signal peptide" evidence="1">
    <location>
        <begin position="1"/>
        <end position="21"/>
    </location>
</feature>
<proteinExistence type="predicted"/>
<dbReference type="InterPro" id="IPR011050">
    <property type="entry name" value="Pectin_lyase_fold/virulence"/>
</dbReference>
<feature type="domain" description="Rhamnogalacturonase A/B/Epimerase-like pectate lyase" evidence="2">
    <location>
        <begin position="67"/>
        <end position="331"/>
    </location>
</feature>
<evidence type="ECO:0000256" key="1">
    <source>
        <dbReference type="SAM" id="SignalP"/>
    </source>
</evidence>
<keyword evidence="1" id="KW-0732">Signal</keyword>
<dbReference type="EMBL" id="FWXT01000001">
    <property type="protein sequence ID" value="SMC37748.1"/>
    <property type="molecule type" value="Genomic_DNA"/>
</dbReference>
<feature type="domain" description="DUF4955" evidence="3">
    <location>
        <begin position="374"/>
        <end position="510"/>
    </location>
</feature>
<dbReference type="AlphaFoldDB" id="A0A1W1YPU3"/>
<evidence type="ECO:0000259" key="2">
    <source>
        <dbReference type="Pfam" id="PF12708"/>
    </source>
</evidence>
<keyword evidence="4" id="KW-0456">Lyase</keyword>
<dbReference type="STRING" id="151894.SAMN04488524_0063"/>
<evidence type="ECO:0000313" key="4">
    <source>
        <dbReference type="EMBL" id="SMC37748.1"/>
    </source>
</evidence>
<gene>
    <name evidence="4" type="ORF">SAMN04488524_0063</name>
</gene>
<sequence>MRGIIRPVFACCLLFSVSAQAQKVAPLWEDFVKAKKSGNTPVLPDFSYAGYNFSETAIPAVSGKKVFKVDDYGARPNDEQFDDAAIQKAVAAAEANPGGGVVFFSPGKYLIAGDEDAKKQIRISKSGIVLKGSGSGTDGAKTVTEIYQANMRINGRQFLFKPDDSAADKLTTIVQDAGRETFAVVVKDASKLKVGQDIVIRHRSEEYTRMYFGHLALKPEWTRLFGDNGGMQIYEIHTISGIDGNKVSFKNPLHYDIRMVKSASWNIEAYHALEECGIEDILFSSNWKSYPEEFIHHKNEIHDYAYEAVGMEYVKNSWVRNCEFHDWNEGIFIRSGYKVTVENTHFRGKKGHASVHARTGYGVLIRNCTFNGAQHHGAGTGYAAAGTVVTNCSLGTDQNFDIHSGQPNATLYDNIDGGVFYNLGGPLGGHPHHGKYLVLWNFYHKSDKEQHYNFWDMSRRRNYTIAEPILVGFRSNKLVTFENAGINELQGKEVLPKSLFEAQLVLRMRK</sequence>
<feature type="chain" id="PRO_5012596722" evidence="1">
    <location>
        <begin position="22"/>
        <end position="510"/>
    </location>
</feature>
<reference evidence="5" key="1">
    <citation type="submission" date="2017-04" db="EMBL/GenBank/DDBJ databases">
        <authorList>
            <person name="Varghese N."/>
            <person name="Submissions S."/>
        </authorList>
    </citation>
    <scope>NUCLEOTIDE SEQUENCE [LARGE SCALE GENOMIC DNA]</scope>
    <source>
        <strain evidence="5">DSM 12126</strain>
    </source>
</reference>
<name>A0A1W1YPU3_9SPHI</name>
<dbReference type="Pfam" id="PF16315">
    <property type="entry name" value="DUF4955"/>
    <property type="match status" value="1"/>
</dbReference>
<organism evidence="4 5">
    <name type="scientific">Pedobacter africanus</name>
    <dbReference type="NCBI Taxonomy" id="151894"/>
    <lineage>
        <taxon>Bacteria</taxon>
        <taxon>Pseudomonadati</taxon>
        <taxon>Bacteroidota</taxon>
        <taxon>Sphingobacteriia</taxon>
        <taxon>Sphingobacteriales</taxon>
        <taxon>Sphingobacteriaceae</taxon>
        <taxon>Pedobacter</taxon>
    </lineage>
</organism>
<dbReference type="GO" id="GO:0016829">
    <property type="term" value="F:lyase activity"/>
    <property type="evidence" value="ECO:0007669"/>
    <property type="project" value="UniProtKB-KW"/>
</dbReference>
<dbReference type="Proteomes" id="UP000192756">
    <property type="component" value="Unassembled WGS sequence"/>
</dbReference>
<dbReference type="SMART" id="SM00710">
    <property type="entry name" value="PbH1"/>
    <property type="match status" value="3"/>
</dbReference>
<protein>
    <submittedName>
        <fullName evidence="4">Pectate lyase superfamily protein</fullName>
    </submittedName>
</protein>
<dbReference type="InterPro" id="IPR012334">
    <property type="entry name" value="Pectin_lyas_fold"/>
</dbReference>